<dbReference type="GO" id="GO:0005634">
    <property type="term" value="C:nucleus"/>
    <property type="evidence" value="ECO:0007669"/>
    <property type="project" value="UniProtKB-SubCell"/>
</dbReference>
<dbReference type="PROSITE" id="PS51059">
    <property type="entry name" value="PARP_CATALYTIC"/>
    <property type="match status" value="1"/>
</dbReference>
<dbReference type="SUPFAM" id="SSF52949">
    <property type="entry name" value="Macro domain-like"/>
    <property type="match status" value="1"/>
</dbReference>
<dbReference type="InterPro" id="IPR012317">
    <property type="entry name" value="Poly(ADP-ribose)pol_cat_dom"/>
</dbReference>
<name>A0A816DS43_9BILA</name>
<evidence type="ECO:0000256" key="6">
    <source>
        <dbReference type="RuleBase" id="RU362114"/>
    </source>
</evidence>
<evidence type="ECO:0000313" key="10">
    <source>
        <dbReference type="EMBL" id="CAF1640743.1"/>
    </source>
</evidence>
<evidence type="ECO:0000256" key="4">
    <source>
        <dbReference type="ARBA" id="ARBA00023027"/>
    </source>
</evidence>
<evidence type="ECO:0000256" key="1">
    <source>
        <dbReference type="ARBA" id="ARBA00004123"/>
    </source>
</evidence>
<feature type="non-terminal residue" evidence="10">
    <location>
        <position position="284"/>
    </location>
</feature>
<dbReference type="Pfam" id="PF01661">
    <property type="entry name" value="Macro"/>
    <property type="match status" value="1"/>
</dbReference>
<proteinExistence type="predicted"/>
<keyword evidence="4 6" id="KW-0520">NAD</keyword>
<dbReference type="GO" id="GO:0003714">
    <property type="term" value="F:transcription corepressor activity"/>
    <property type="evidence" value="ECO:0007669"/>
    <property type="project" value="TreeGrafter"/>
</dbReference>
<dbReference type="OrthoDB" id="6133115at2759"/>
<dbReference type="Gene3D" id="3.90.228.10">
    <property type="match status" value="1"/>
</dbReference>
<evidence type="ECO:0000256" key="3">
    <source>
        <dbReference type="ARBA" id="ARBA00022679"/>
    </source>
</evidence>
<gene>
    <name evidence="10" type="ORF">GPM918_LOCUS44920</name>
    <name evidence="9" type="ORF">OVA965_LOCUS42502</name>
    <name evidence="12" type="ORF">SRO942_LOCUS47045</name>
    <name evidence="11" type="ORF">TMI583_LOCUS44433</name>
</gene>
<dbReference type="InterPro" id="IPR002589">
    <property type="entry name" value="Macro_dom"/>
</dbReference>
<evidence type="ECO:0000313" key="11">
    <source>
        <dbReference type="EMBL" id="CAF4420623.1"/>
    </source>
</evidence>
<dbReference type="Proteomes" id="UP000677228">
    <property type="component" value="Unassembled WGS sequence"/>
</dbReference>
<dbReference type="InterPro" id="IPR052056">
    <property type="entry name" value="Mono-ARTD/PARP"/>
</dbReference>
<keyword evidence="3 6" id="KW-0808">Transferase</keyword>
<dbReference type="GO" id="GO:0005737">
    <property type="term" value="C:cytoplasm"/>
    <property type="evidence" value="ECO:0007669"/>
    <property type="project" value="TreeGrafter"/>
</dbReference>
<dbReference type="Proteomes" id="UP000682733">
    <property type="component" value="Unassembled WGS sequence"/>
</dbReference>
<feature type="domain" description="PARP catalytic" evidence="7">
    <location>
        <begin position="161"/>
        <end position="284"/>
    </location>
</feature>
<dbReference type="Pfam" id="PF00644">
    <property type="entry name" value="PARP"/>
    <property type="match status" value="1"/>
</dbReference>
<dbReference type="Proteomes" id="UP000681722">
    <property type="component" value="Unassembled WGS sequence"/>
</dbReference>
<dbReference type="EMBL" id="CAJNOK010052434">
    <property type="protein sequence ID" value="CAF1608245.1"/>
    <property type="molecule type" value="Genomic_DNA"/>
</dbReference>
<dbReference type="EMBL" id="CAJOBC010116179">
    <property type="protein sequence ID" value="CAF4552605.1"/>
    <property type="molecule type" value="Genomic_DNA"/>
</dbReference>
<protein>
    <recommendedName>
        <fullName evidence="6">Poly [ADP-ribose] polymerase</fullName>
        <shortName evidence="6">PARP</shortName>
        <ecNumber evidence="6">2.4.2.-</ecNumber>
    </recommendedName>
</protein>
<feature type="domain" description="Macro" evidence="8">
    <location>
        <begin position="1"/>
        <end position="149"/>
    </location>
</feature>
<evidence type="ECO:0000259" key="8">
    <source>
        <dbReference type="PROSITE" id="PS51154"/>
    </source>
</evidence>
<dbReference type="EC" id="2.4.2.-" evidence="6"/>
<reference evidence="10" key="1">
    <citation type="submission" date="2021-02" db="EMBL/GenBank/DDBJ databases">
        <authorList>
            <person name="Nowell W R."/>
        </authorList>
    </citation>
    <scope>NUCLEOTIDE SEQUENCE</scope>
</reference>
<dbReference type="Proteomes" id="UP000663829">
    <property type="component" value="Unassembled WGS sequence"/>
</dbReference>
<evidence type="ECO:0000313" key="9">
    <source>
        <dbReference type="EMBL" id="CAF1608245.1"/>
    </source>
</evidence>
<organism evidence="10 13">
    <name type="scientific">Didymodactylos carnosus</name>
    <dbReference type="NCBI Taxonomy" id="1234261"/>
    <lineage>
        <taxon>Eukaryota</taxon>
        <taxon>Metazoa</taxon>
        <taxon>Spiralia</taxon>
        <taxon>Gnathifera</taxon>
        <taxon>Rotifera</taxon>
        <taxon>Eurotatoria</taxon>
        <taxon>Bdelloidea</taxon>
        <taxon>Philodinida</taxon>
        <taxon>Philodinidae</taxon>
        <taxon>Didymodactylos</taxon>
    </lineage>
</organism>
<dbReference type="GO" id="GO:0010629">
    <property type="term" value="P:negative regulation of gene expression"/>
    <property type="evidence" value="ECO:0007669"/>
    <property type="project" value="TreeGrafter"/>
</dbReference>
<evidence type="ECO:0000313" key="13">
    <source>
        <dbReference type="Proteomes" id="UP000663829"/>
    </source>
</evidence>
<dbReference type="PANTHER" id="PTHR14453:SF67">
    <property type="entry name" value="POLY [ADP-RIBOSE] POLYMERASE"/>
    <property type="match status" value="1"/>
</dbReference>
<comment type="caution">
    <text evidence="10">The sequence shown here is derived from an EMBL/GenBank/DDBJ whole genome shotgun (WGS) entry which is preliminary data.</text>
</comment>
<evidence type="ECO:0000259" key="7">
    <source>
        <dbReference type="PROSITE" id="PS51059"/>
    </source>
</evidence>
<dbReference type="Gene3D" id="3.40.220.10">
    <property type="entry name" value="Leucine Aminopeptidase, subunit E, domain 1"/>
    <property type="match status" value="1"/>
</dbReference>
<dbReference type="SUPFAM" id="SSF56399">
    <property type="entry name" value="ADP-ribosylation"/>
    <property type="match status" value="1"/>
</dbReference>
<keyword evidence="5" id="KW-0539">Nucleus</keyword>
<dbReference type="InterPro" id="IPR043472">
    <property type="entry name" value="Macro_dom-like"/>
</dbReference>
<keyword evidence="13" id="KW-1185">Reference proteome</keyword>
<dbReference type="AlphaFoldDB" id="A0A816DS43"/>
<evidence type="ECO:0000256" key="5">
    <source>
        <dbReference type="ARBA" id="ARBA00023242"/>
    </source>
</evidence>
<feature type="non-terminal residue" evidence="10">
    <location>
        <position position="1"/>
    </location>
</feature>
<dbReference type="PROSITE" id="PS51154">
    <property type="entry name" value="MACRO"/>
    <property type="match status" value="1"/>
</dbReference>
<dbReference type="GO" id="GO:0003950">
    <property type="term" value="F:NAD+ poly-ADP-ribosyltransferase activity"/>
    <property type="evidence" value="ECO:0007669"/>
    <property type="project" value="UniProtKB-UniRule"/>
</dbReference>
<dbReference type="EMBL" id="CAJOBA010076527">
    <property type="protein sequence ID" value="CAF4420623.1"/>
    <property type="molecule type" value="Genomic_DNA"/>
</dbReference>
<comment type="subcellular location">
    <subcellularLocation>
        <location evidence="1">Nucleus</location>
    </subcellularLocation>
</comment>
<evidence type="ECO:0000256" key="2">
    <source>
        <dbReference type="ARBA" id="ARBA00022676"/>
    </source>
</evidence>
<sequence>VDAIVGCSSSALLLRYIIKVAGDTVNQAYTQEIKNYPNSILISTPAGHLPCKRVFFLKWSPDKDDNILRQSVIDFVSNSVQNALAHNFTSIAFPAIGCGQHGCSIGIVVKTLVREAKNQLTIRNIPLKILFIIEEDKQNIYDEFCKQVVALQALPVSTTTHQLPETWEHSPTANNTIRFKLNINTKEYQSVFNEFDKTMKGKYTEIIQMERIQNERQYLQYLVHRSEFKKRLNIETEKLLYHGCPDTAAIAISEDCFNRSFAGVNGTSYGFGVYFSSQPTYSHT</sequence>
<keyword evidence="2 6" id="KW-0328">Glycosyltransferase</keyword>
<accession>A0A816DS43</accession>
<evidence type="ECO:0000313" key="12">
    <source>
        <dbReference type="EMBL" id="CAF4552605.1"/>
    </source>
</evidence>
<dbReference type="EMBL" id="CAJNOQ010047272">
    <property type="protein sequence ID" value="CAF1640743.1"/>
    <property type="molecule type" value="Genomic_DNA"/>
</dbReference>
<dbReference type="PANTHER" id="PTHR14453">
    <property type="entry name" value="PARP/ZINC FINGER CCCH TYPE DOMAIN CONTAINING PROTEIN"/>
    <property type="match status" value="1"/>
</dbReference>